<dbReference type="RefSeq" id="XP_006568583.2">
    <property type="nucleotide sequence ID" value="XM_006568520.3"/>
</dbReference>
<name>A0A7M7GXK3_APIME</name>
<protein>
    <submittedName>
        <fullName evidence="3">Proteasome assembly chaperone 4</fullName>
    </submittedName>
</protein>
<dbReference type="GeneID" id="102655399"/>
<dbReference type="InterPro" id="IPR032157">
    <property type="entry name" value="PAC4"/>
</dbReference>
<keyword evidence="2" id="KW-1185">Reference proteome</keyword>
<reference evidence="1" key="1">
    <citation type="submission" date="2021-01" db="UniProtKB">
        <authorList>
            <consortium name="EnsemblMetazoa"/>
        </authorList>
    </citation>
    <scope>IDENTIFICATION</scope>
    <source>
        <strain evidence="1">DH4</strain>
    </source>
</reference>
<dbReference type="GO" id="GO:0043248">
    <property type="term" value="P:proteasome assembly"/>
    <property type="evidence" value="ECO:0007669"/>
    <property type="project" value="InterPro"/>
</dbReference>
<reference evidence="3" key="2">
    <citation type="submission" date="2025-04" db="UniProtKB">
        <authorList>
            <consortium name="RefSeq"/>
        </authorList>
    </citation>
    <scope>IDENTIFICATION</scope>
    <source>
        <strain evidence="3">DH4</strain>
        <tissue evidence="3">Whole body</tissue>
    </source>
</reference>
<proteinExistence type="predicted"/>
<accession>A0A7M7GXK3</accession>
<dbReference type="OrthoDB" id="368507at2759"/>
<dbReference type="Pfam" id="PF16093">
    <property type="entry name" value="PAC4"/>
    <property type="match status" value="1"/>
</dbReference>
<gene>
    <name evidence="3" type="primary">LOC102655399</name>
</gene>
<accession>A0A8B6Z720</accession>
<dbReference type="KEGG" id="ame:102655399"/>
<dbReference type="Proteomes" id="UP000005203">
    <property type="component" value="Linkage group LG8"/>
</dbReference>
<organism evidence="1">
    <name type="scientific">Apis mellifera</name>
    <name type="common">Honeybee</name>
    <dbReference type="NCBI Taxonomy" id="7460"/>
    <lineage>
        <taxon>Eukaryota</taxon>
        <taxon>Metazoa</taxon>
        <taxon>Ecdysozoa</taxon>
        <taxon>Arthropoda</taxon>
        <taxon>Hexapoda</taxon>
        <taxon>Insecta</taxon>
        <taxon>Pterygota</taxon>
        <taxon>Neoptera</taxon>
        <taxon>Endopterygota</taxon>
        <taxon>Hymenoptera</taxon>
        <taxon>Apocrita</taxon>
        <taxon>Aculeata</taxon>
        <taxon>Apoidea</taxon>
        <taxon>Anthophila</taxon>
        <taxon>Apidae</taxon>
        <taxon>Apis</taxon>
    </lineage>
</organism>
<dbReference type="AlphaFoldDB" id="A0A7M7GXK3"/>
<sequence>MENQSEEMVKSQCDLKFHEFMAQIGDLSIVYHMIKMEDSLYVWVGNYNDNTMNDLSFAIKSPYEKEPVTTKIMGSIFNDCSSNLAKRLSKKLSMPVYISFNIFNLNNLSLLLIEKRLRDELNLHPDFLI</sequence>
<evidence type="ECO:0000313" key="3">
    <source>
        <dbReference type="RefSeq" id="XP_006568583.2"/>
    </source>
</evidence>
<dbReference type="PANTHER" id="PTHR33559:SF1">
    <property type="entry name" value="PROTEASOME ASSEMBLY CHAPERONE 4"/>
    <property type="match status" value="1"/>
</dbReference>
<keyword evidence="3" id="KW-0647">Proteasome</keyword>
<evidence type="ECO:0000313" key="2">
    <source>
        <dbReference type="Proteomes" id="UP000005203"/>
    </source>
</evidence>
<dbReference type="EnsemblMetazoa" id="XM_006568520">
    <property type="protein sequence ID" value="XP_006568583"/>
    <property type="gene ID" value="LOC102655399"/>
</dbReference>
<dbReference type="PANTHER" id="PTHR33559">
    <property type="entry name" value="PROTEASOME ASSEMBLY CHAPERONE 4"/>
    <property type="match status" value="1"/>
</dbReference>
<dbReference type="GO" id="GO:0000502">
    <property type="term" value="C:proteasome complex"/>
    <property type="evidence" value="ECO:0007669"/>
    <property type="project" value="UniProtKB-KW"/>
</dbReference>
<evidence type="ECO:0000313" key="1">
    <source>
        <dbReference type="EnsemblMetazoa" id="XP_006568583"/>
    </source>
</evidence>